<evidence type="ECO:0000256" key="1">
    <source>
        <dbReference type="SAM" id="MobiDB-lite"/>
    </source>
</evidence>
<feature type="compositionally biased region" description="Low complexity" evidence="1">
    <location>
        <begin position="42"/>
        <end position="51"/>
    </location>
</feature>
<dbReference type="PRINTS" id="PR01631">
    <property type="entry name" value="NVDCCALPHA1"/>
</dbReference>
<dbReference type="RefSeq" id="XP_004417143.1">
    <property type="nucleotide sequence ID" value="XM_004417086.1"/>
</dbReference>
<dbReference type="GO" id="GO:0005245">
    <property type="term" value="F:voltage-gated calcium channel activity"/>
    <property type="evidence" value="ECO:0007669"/>
    <property type="project" value="InterPro"/>
</dbReference>
<feature type="region of interest" description="Disordered" evidence="1">
    <location>
        <begin position="1"/>
        <end position="199"/>
    </location>
</feature>
<keyword evidence="2" id="KW-1185">Reference proteome</keyword>
<accession>A0A9B0HES5</accession>
<feature type="compositionally biased region" description="Low complexity" evidence="1">
    <location>
        <begin position="158"/>
        <end position="171"/>
    </location>
</feature>
<feature type="compositionally biased region" description="Basic and acidic residues" evidence="1">
    <location>
        <begin position="376"/>
        <end position="385"/>
    </location>
</feature>
<proteinExistence type="predicted"/>
<evidence type="ECO:0000313" key="2">
    <source>
        <dbReference type="Proteomes" id="UP000245340"/>
    </source>
</evidence>
<gene>
    <name evidence="3" type="primary">LOC101367640</name>
</gene>
<feature type="compositionally biased region" description="Basic and acidic residues" evidence="1">
    <location>
        <begin position="104"/>
        <end position="116"/>
    </location>
</feature>
<feature type="compositionally biased region" description="Gly residues" evidence="1">
    <location>
        <begin position="173"/>
        <end position="191"/>
    </location>
</feature>
<name>A0A9B0HES5_ODORO</name>
<feature type="region of interest" description="Disordered" evidence="1">
    <location>
        <begin position="214"/>
        <end position="247"/>
    </location>
</feature>
<reference evidence="3" key="1">
    <citation type="submission" date="2025-08" db="UniProtKB">
        <authorList>
            <consortium name="RefSeq"/>
        </authorList>
    </citation>
    <scope>IDENTIFICATION</scope>
</reference>
<dbReference type="AlphaFoldDB" id="A0A9B0HES5"/>
<feature type="compositionally biased region" description="Basic and acidic residues" evidence="1">
    <location>
        <begin position="348"/>
        <end position="369"/>
    </location>
</feature>
<feature type="compositionally biased region" description="Basic and acidic residues" evidence="1">
    <location>
        <begin position="81"/>
        <end position="90"/>
    </location>
</feature>
<dbReference type="GO" id="GO:0005891">
    <property type="term" value="C:voltage-gated calcium channel complex"/>
    <property type="evidence" value="ECO:0007669"/>
    <property type="project" value="InterPro"/>
</dbReference>
<organism evidence="2 3">
    <name type="scientific">Odobenus rosmarus divergens</name>
    <name type="common">Pacific walrus</name>
    <dbReference type="NCBI Taxonomy" id="9708"/>
    <lineage>
        <taxon>Eukaryota</taxon>
        <taxon>Metazoa</taxon>
        <taxon>Chordata</taxon>
        <taxon>Craniata</taxon>
        <taxon>Vertebrata</taxon>
        <taxon>Euteleostomi</taxon>
        <taxon>Mammalia</taxon>
        <taxon>Eutheria</taxon>
        <taxon>Laurasiatheria</taxon>
        <taxon>Carnivora</taxon>
        <taxon>Caniformia</taxon>
        <taxon>Pinnipedia</taxon>
        <taxon>Odobenidae</taxon>
        <taxon>Odobenus</taxon>
    </lineage>
</organism>
<sequence length="430" mass="46159">MVELGRDGPRVPAGGKARPEGLEAAEGADLPRTHHRHRDKAVAPAPALAAAGEQDRVDARKAEGGEPGAREERTRPHRSRSKETPSERGRVPGPKGGRRHHLRGSPEEAAEREPRPPARTRPGQGRRRGRGQGQAASAPPRRPPGRPQGGRERGGAGAAAPGPAQGAAHARGCGEGGGGEGGRGRRPGQGEGAPEPPAQVRKCACGWWAEPLAETRLGRSRRAAQGAAAHRRSPHSRPQNSAKARSVWEQRVGQLRLQNLRASCEALYSEMDPEERLRCATTPHLRPDMKTHLDRQLVVELGRDGLRVPAGGKARPEGPEAAQGADPPRRHHRHRDKAAAPALAAAGEQDRVDAPKAEGEEPGAWEERTRLHRSRSKETRSERGRGPGSEGGRRHHRRGSPEEAAKREPRRHRAHRHALDQGKEGGAAGA</sequence>
<protein>
    <submittedName>
        <fullName evidence="3">Uncharacterized protein LOC101367640</fullName>
    </submittedName>
</protein>
<feature type="region of interest" description="Disordered" evidence="1">
    <location>
        <begin position="304"/>
        <end position="430"/>
    </location>
</feature>
<dbReference type="Proteomes" id="UP000245340">
    <property type="component" value="Unplaced"/>
</dbReference>
<evidence type="ECO:0000313" key="3">
    <source>
        <dbReference type="RefSeq" id="XP_004417143.1"/>
    </source>
</evidence>
<dbReference type="InterPro" id="IPR005447">
    <property type="entry name" value="VDCC_N_a1su"/>
</dbReference>
<feature type="compositionally biased region" description="Basic and acidic residues" evidence="1">
    <location>
        <begin position="53"/>
        <end position="74"/>
    </location>
</feature>